<dbReference type="EMBL" id="MU150253">
    <property type="protein sequence ID" value="KAF9464609.1"/>
    <property type="molecule type" value="Genomic_DNA"/>
</dbReference>
<sequence>MAWTPPHNLSHHIGLPFAYIYCTRALTVNFTFCIKKTYPSRCNLAIRYLQLYN</sequence>
<evidence type="ECO:0000313" key="1">
    <source>
        <dbReference type="EMBL" id="KAF9464609.1"/>
    </source>
</evidence>
<accession>A0A9P5Y9F9</accession>
<gene>
    <name evidence="1" type="ORF">BDZ94DRAFT_1256144</name>
</gene>
<dbReference type="AlphaFoldDB" id="A0A9P5Y9F9"/>
<dbReference type="Proteomes" id="UP000807353">
    <property type="component" value="Unassembled WGS sequence"/>
</dbReference>
<comment type="caution">
    <text evidence="1">The sequence shown here is derived from an EMBL/GenBank/DDBJ whole genome shotgun (WGS) entry which is preliminary data.</text>
</comment>
<protein>
    <submittedName>
        <fullName evidence="1">Uncharacterized protein</fullName>
    </submittedName>
</protein>
<organism evidence="1 2">
    <name type="scientific">Collybia nuda</name>
    <dbReference type="NCBI Taxonomy" id="64659"/>
    <lineage>
        <taxon>Eukaryota</taxon>
        <taxon>Fungi</taxon>
        <taxon>Dikarya</taxon>
        <taxon>Basidiomycota</taxon>
        <taxon>Agaricomycotina</taxon>
        <taxon>Agaricomycetes</taxon>
        <taxon>Agaricomycetidae</taxon>
        <taxon>Agaricales</taxon>
        <taxon>Tricholomatineae</taxon>
        <taxon>Clitocybaceae</taxon>
        <taxon>Collybia</taxon>
    </lineage>
</organism>
<name>A0A9P5Y9F9_9AGAR</name>
<reference evidence="1" key="1">
    <citation type="submission" date="2020-11" db="EMBL/GenBank/DDBJ databases">
        <authorList>
            <consortium name="DOE Joint Genome Institute"/>
            <person name="Ahrendt S."/>
            <person name="Riley R."/>
            <person name="Andreopoulos W."/>
            <person name="Labutti K."/>
            <person name="Pangilinan J."/>
            <person name="Ruiz-Duenas F.J."/>
            <person name="Barrasa J.M."/>
            <person name="Sanchez-Garcia M."/>
            <person name="Camarero S."/>
            <person name="Miyauchi S."/>
            <person name="Serrano A."/>
            <person name="Linde D."/>
            <person name="Babiker R."/>
            <person name="Drula E."/>
            <person name="Ayuso-Fernandez I."/>
            <person name="Pacheco R."/>
            <person name="Padilla G."/>
            <person name="Ferreira P."/>
            <person name="Barriuso J."/>
            <person name="Kellner H."/>
            <person name="Castanera R."/>
            <person name="Alfaro M."/>
            <person name="Ramirez L."/>
            <person name="Pisabarro A.G."/>
            <person name="Kuo A."/>
            <person name="Tritt A."/>
            <person name="Lipzen A."/>
            <person name="He G."/>
            <person name="Yan M."/>
            <person name="Ng V."/>
            <person name="Cullen D."/>
            <person name="Martin F."/>
            <person name="Rosso M.-N."/>
            <person name="Henrissat B."/>
            <person name="Hibbett D."/>
            <person name="Martinez A.T."/>
            <person name="Grigoriev I.V."/>
        </authorList>
    </citation>
    <scope>NUCLEOTIDE SEQUENCE</scope>
    <source>
        <strain evidence="1">CBS 247.69</strain>
    </source>
</reference>
<evidence type="ECO:0000313" key="2">
    <source>
        <dbReference type="Proteomes" id="UP000807353"/>
    </source>
</evidence>
<proteinExistence type="predicted"/>
<keyword evidence="2" id="KW-1185">Reference proteome</keyword>